<dbReference type="RefSeq" id="WP_073595445.1">
    <property type="nucleotide sequence ID" value="NZ_MRCE01000023.1"/>
</dbReference>
<organism evidence="1 2">
    <name type="scientific">[Phormidium ambiguum] IAM M-71</name>
    <dbReference type="NCBI Taxonomy" id="454136"/>
    <lineage>
        <taxon>Bacteria</taxon>
        <taxon>Bacillati</taxon>
        <taxon>Cyanobacteriota</taxon>
        <taxon>Cyanophyceae</taxon>
        <taxon>Oscillatoriophycideae</taxon>
        <taxon>Aerosakkonematales</taxon>
        <taxon>Aerosakkonemataceae</taxon>
        <taxon>Floridanema</taxon>
    </lineage>
</organism>
<proteinExistence type="predicted"/>
<dbReference type="InterPro" id="IPR027417">
    <property type="entry name" value="P-loop_NTPase"/>
</dbReference>
<evidence type="ECO:0000313" key="2">
    <source>
        <dbReference type="Proteomes" id="UP000185860"/>
    </source>
</evidence>
<dbReference type="OrthoDB" id="227666at2"/>
<dbReference type="SUPFAM" id="SSF52540">
    <property type="entry name" value="P-loop containing nucleoside triphosphate hydrolases"/>
    <property type="match status" value="1"/>
</dbReference>
<reference evidence="1 2" key="1">
    <citation type="submission" date="2016-11" db="EMBL/GenBank/DDBJ databases">
        <title>Draft Genome Sequences of Nine Cyanobacterial Strains from Diverse Habitats.</title>
        <authorList>
            <person name="Zhu T."/>
            <person name="Hou S."/>
            <person name="Lu X."/>
            <person name="Hess W.R."/>
        </authorList>
    </citation>
    <scope>NUCLEOTIDE SEQUENCE [LARGE SCALE GENOMIC DNA]</scope>
    <source>
        <strain evidence="1 2">IAM M-71</strain>
    </source>
</reference>
<dbReference type="STRING" id="454136.NIES2119_20915"/>
<protein>
    <submittedName>
        <fullName evidence="1">KAP family P-loop domain-containing protein</fullName>
    </submittedName>
</protein>
<dbReference type="Proteomes" id="UP000185860">
    <property type="component" value="Unassembled WGS sequence"/>
</dbReference>
<comment type="caution">
    <text evidence="1">The sequence shown here is derived from an EMBL/GenBank/DDBJ whole genome shotgun (WGS) entry which is preliminary data.</text>
</comment>
<gene>
    <name evidence="1" type="ORF">NIES2119_20915</name>
</gene>
<dbReference type="AlphaFoldDB" id="A0A1U7IEB3"/>
<accession>A0A1U7IEB3</accession>
<sequence>MASINDIIKREVNPFDPTTFKQGHFWREKQVSAFQVESIHQEALQEISVIVDTITKDHNSRTVMLAGDSGSGKSYLLGRLKSDLNDKAFFAYISPWPDSDGIWRHILRYTVDSLMYVPEGQEESQLMLWLKSLSAFTKRSLKQRIFDDSVWDLLSSDRQNFIKHFKQTYKQAGIYNADSFFGVLHDLINPELYPLACEWLRGEDLSDESLQALKVRRSIETEEAACEILSNFGRISTETQPIVVCFDQLEAIARLPDGTLDLQALFSVNSKIQNEKWNNFLIIISITTDIWRQNSNRIHQSDKAGIYKVILLKRISLEQAEALWGFRLYPIHIQANPRPNSPIFPLTQKALEQKFPGGKTDPRNVLDLGRRLFQIYKEQIIDNSKLSLETDLLAAFKLLWQDELQKIQRRINKITLLSAPELIQMLAESLNTLQINGVKTKLLTGHFASYSLSYQIQNQRVKIGVIWTEDSNMKSFFNAMNACKKAMDNSICQVFCLIRAADVGSKQLAGTQIYNSIFTNSPNFHIQPNLSSIHYMATYHSLLNSALANELVIAGQTINRENLGALIRESKVLHECQVLQDLGIVQKTTLPNEKADDLKELKEFILNLIKTQCLMGKDVLINNSITQFPQVTYQKVDHLIQQLIWERKVKIVNPNDQPKNHLICFVPKV</sequence>
<name>A0A1U7IEB3_9CYAN</name>
<dbReference type="EMBL" id="MRCE01000023">
    <property type="protein sequence ID" value="OKH35237.1"/>
    <property type="molecule type" value="Genomic_DNA"/>
</dbReference>
<dbReference type="Gene3D" id="3.40.50.300">
    <property type="entry name" value="P-loop containing nucleotide triphosphate hydrolases"/>
    <property type="match status" value="1"/>
</dbReference>
<evidence type="ECO:0000313" key="1">
    <source>
        <dbReference type="EMBL" id="OKH35237.1"/>
    </source>
</evidence>